<keyword evidence="3" id="KW-1185">Reference proteome</keyword>
<evidence type="ECO:0000313" key="3">
    <source>
        <dbReference type="Proteomes" id="UP000003374"/>
    </source>
</evidence>
<dbReference type="PROSITE" id="PS51257">
    <property type="entry name" value="PROKAR_LIPOPROTEIN"/>
    <property type="match status" value="1"/>
</dbReference>
<feature type="coiled-coil region" evidence="1">
    <location>
        <begin position="139"/>
        <end position="173"/>
    </location>
</feature>
<proteinExistence type="predicted"/>
<dbReference type="STRING" id="314278.NB231_11884"/>
<sequence>MSKMPLALILLTLPLMMTGCRYFPVESSQDANAPGTAELAQPDARRITELLGYYRDLDRLDQSGLKTRLTGLQGSLEKNDCTTVRLKSAMILSRLSAHESGPSSQTVLDPCLNNAFNRYSAAGKLAFLLQDLIETRKAADGAQAELQNYHHQIKTLQDENEKLHKQLEGLKAIEKSIQQRNQL</sequence>
<dbReference type="AlphaFoldDB" id="A4BPD4"/>
<dbReference type="EMBL" id="AAOF01000003">
    <property type="protein sequence ID" value="EAR22435.1"/>
    <property type="molecule type" value="Genomic_DNA"/>
</dbReference>
<keyword evidence="1" id="KW-0175">Coiled coil</keyword>
<reference evidence="2 3" key="1">
    <citation type="submission" date="2006-02" db="EMBL/GenBank/DDBJ databases">
        <authorList>
            <person name="Waterbury J."/>
            <person name="Ferriera S."/>
            <person name="Johnson J."/>
            <person name="Kravitz S."/>
            <person name="Halpern A."/>
            <person name="Remington K."/>
            <person name="Beeson K."/>
            <person name="Tran B."/>
            <person name="Rogers Y.-H."/>
            <person name="Friedman R."/>
            <person name="Venter J.C."/>
        </authorList>
    </citation>
    <scope>NUCLEOTIDE SEQUENCE [LARGE SCALE GENOMIC DNA]</scope>
    <source>
        <strain evidence="2 3">Nb-231</strain>
    </source>
</reference>
<accession>A4BPD4</accession>
<gene>
    <name evidence="2" type="ORF">NB231_11884</name>
</gene>
<evidence type="ECO:0000313" key="2">
    <source>
        <dbReference type="EMBL" id="EAR22435.1"/>
    </source>
</evidence>
<evidence type="ECO:0000256" key="1">
    <source>
        <dbReference type="SAM" id="Coils"/>
    </source>
</evidence>
<protein>
    <submittedName>
        <fullName evidence="2">Uncharacterized protein</fullName>
    </submittedName>
</protein>
<dbReference type="RefSeq" id="WP_005002795.1">
    <property type="nucleotide sequence ID" value="NZ_CH672427.1"/>
</dbReference>
<organism evidence="2 3">
    <name type="scientific">Nitrococcus mobilis Nb-231</name>
    <dbReference type="NCBI Taxonomy" id="314278"/>
    <lineage>
        <taxon>Bacteria</taxon>
        <taxon>Pseudomonadati</taxon>
        <taxon>Pseudomonadota</taxon>
        <taxon>Gammaproteobacteria</taxon>
        <taxon>Chromatiales</taxon>
        <taxon>Ectothiorhodospiraceae</taxon>
        <taxon>Nitrococcus</taxon>
    </lineage>
</organism>
<name>A4BPD4_9GAMM</name>
<comment type="caution">
    <text evidence="2">The sequence shown here is derived from an EMBL/GenBank/DDBJ whole genome shotgun (WGS) entry which is preliminary data.</text>
</comment>
<dbReference type="HOGENOM" id="CLU_1473732_0_0_6"/>
<dbReference type="Proteomes" id="UP000003374">
    <property type="component" value="Unassembled WGS sequence"/>
</dbReference>